<comment type="caution">
    <text evidence="2">The sequence shown here is derived from an EMBL/GenBank/DDBJ whole genome shotgun (WGS) entry which is preliminary data.</text>
</comment>
<evidence type="ECO:0000256" key="1">
    <source>
        <dbReference type="SAM" id="MobiDB-lite"/>
    </source>
</evidence>
<evidence type="ECO:0000313" key="3">
    <source>
        <dbReference type="Proteomes" id="UP000728185"/>
    </source>
</evidence>
<feature type="region of interest" description="Disordered" evidence="1">
    <location>
        <begin position="75"/>
        <end position="122"/>
    </location>
</feature>
<feature type="region of interest" description="Disordered" evidence="1">
    <location>
        <begin position="39"/>
        <end position="63"/>
    </location>
</feature>
<feature type="compositionally biased region" description="Polar residues" evidence="1">
    <location>
        <begin position="40"/>
        <end position="63"/>
    </location>
</feature>
<keyword evidence="3" id="KW-1185">Reference proteome</keyword>
<evidence type="ECO:0000313" key="2">
    <source>
        <dbReference type="EMBL" id="KAA0183586.1"/>
    </source>
</evidence>
<protein>
    <submittedName>
        <fullName evidence="2">Uncharacterized protein</fullName>
    </submittedName>
</protein>
<accession>A0A8E0RN19</accession>
<dbReference type="EMBL" id="LUCM01011694">
    <property type="protein sequence ID" value="KAA0183586.1"/>
    <property type="molecule type" value="Genomic_DNA"/>
</dbReference>
<dbReference type="Proteomes" id="UP000728185">
    <property type="component" value="Unassembled WGS sequence"/>
</dbReference>
<feature type="compositionally biased region" description="Polar residues" evidence="1">
    <location>
        <begin position="75"/>
        <end position="85"/>
    </location>
</feature>
<reference evidence="2" key="1">
    <citation type="submission" date="2019-05" db="EMBL/GenBank/DDBJ databases">
        <title>Annotation for the trematode Fasciolopsis buski.</title>
        <authorList>
            <person name="Choi Y.-J."/>
        </authorList>
    </citation>
    <scope>NUCLEOTIDE SEQUENCE</scope>
    <source>
        <strain evidence="2">HT</strain>
        <tissue evidence="2">Whole worm</tissue>
    </source>
</reference>
<dbReference type="OrthoDB" id="10596852at2759"/>
<dbReference type="AlphaFoldDB" id="A0A8E0RN19"/>
<gene>
    <name evidence="2" type="ORF">FBUS_00547</name>
</gene>
<organism evidence="2 3">
    <name type="scientific">Fasciolopsis buskii</name>
    <dbReference type="NCBI Taxonomy" id="27845"/>
    <lineage>
        <taxon>Eukaryota</taxon>
        <taxon>Metazoa</taxon>
        <taxon>Spiralia</taxon>
        <taxon>Lophotrochozoa</taxon>
        <taxon>Platyhelminthes</taxon>
        <taxon>Trematoda</taxon>
        <taxon>Digenea</taxon>
        <taxon>Plagiorchiida</taxon>
        <taxon>Echinostomata</taxon>
        <taxon>Echinostomatoidea</taxon>
        <taxon>Fasciolidae</taxon>
        <taxon>Fasciolopsis</taxon>
    </lineage>
</organism>
<proteinExistence type="predicted"/>
<feature type="region of interest" description="Disordered" evidence="1">
    <location>
        <begin position="207"/>
        <end position="233"/>
    </location>
</feature>
<name>A0A8E0RN19_9TREM</name>
<sequence length="274" mass="30817">MPDYCHSNHNRAHALEMNIVPHNVVHQARWIGRRRPSLSCPETPSLEQNQAKNNGVSNNELGQSNSNLKEQILSDTKPQIPTSQSEMRKQNRVSWKRTASAPTRRGRRRQSQTARQVLVGPESDAPYTLVVISPETATGTHNSDRGSEESGDDGRRNLSYDLLGCATAREQLPQQQSHRKARNGQLRLCIRPTDRLTYQFFSSENLQNTKTAERKSRPSNSTARCRLRSSRDLGTRINQPHRLDLKSLVLTGHSIQTVNMGIRTGMGRSAGIPR</sequence>
<feature type="compositionally biased region" description="Basic and acidic residues" evidence="1">
    <location>
        <begin position="142"/>
        <end position="158"/>
    </location>
</feature>
<feature type="region of interest" description="Disordered" evidence="1">
    <location>
        <begin position="134"/>
        <end position="158"/>
    </location>
</feature>